<dbReference type="Proteomes" id="UP000830454">
    <property type="component" value="Chromosome"/>
</dbReference>
<gene>
    <name evidence="1" type="ORF">LXD69_01675</name>
</gene>
<keyword evidence="2" id="KW-1185">Reference proteome</keyword>
<evidence type="ECO:0000313" key="2">
    <source>
        <dbReference type="Proteomes" id="UP000830454"/>
    </source>
</evidence>
<accession>A0ABY4HNM6</accession>
<protein>
    <submittedName>
        <fullName evidence="1">Inclusion body family protein</fullName>
    </submittedName>
</protein>
<dbReference type="RefSeq" id="WP_246916968.1">
    <property type="nucleotide sequence ID" value="NZ_CP090145.1"/>
</dbReference>
<organism evidence="1 2">
    <name type="scientific">Flavobacterium sediminilitoris</name>
    <dbReference type="NCBI Taxonomy" id="2024526"/>
    <lineage>
        <taxon>Bacteria</taxon>
        <taxon>Pseudomonadati</taxon>
        <taxon>Bacteroidota</taxon>
        <taxon>Flavobacteriia</taxon>
        <taxon>Flavobacteriales</taxon>
        <taxon>Flavobacteriaceae</taxon>
        <taxon>Flavobacterium</taxon>
    </lineage>
</organism>
<sequence length="188" mass="21824">MMMSTITQQSIFKILIVIDTVEIQKRYTNPNINYDEPIKIDESTWFAIYPKKTNHKLPDSLHSVFFQAKKNHKISISGISIDGNSSDSIMLNEIENFNTKKETSNLFTSVCTSRNIVTSYLNTDNDLAITNTNQNFIWFESTIASFGKNKFKIIFSVYNLDNNGNQQNLYGYFWFPLEINIRKKSIFN</sequence>
<dbReference type="Pfam" id="PF12306">
    <property type="entry name" value="PixA"/>
    <property type="match status" value="1"/>
</dbReference>
<dbReference type="EMBL" id="CP090145">
    <property type="protein sequence ID" value="UOX34236.1"/>
    <property type="molecule type" value="Genomic_DNA"/>
</dbReference>
<name>A0ABY4HNM6_9FLAO</name>
<dbReference type="InterPro" id="IPR021087">
    <property type="entry name" value="Uncharacterised_PixA/AidA"/>
</dbReference>
<evidence type="ECO:0000313" key="1">
    <source>
        <dbReference type="EMBL" id="UOX34236.1"/>
    </source>
</evidence>
<dbReference type="Gene3D" id="2.60.40.3910">
    <property type="entry name" value="Inclusion body protein"/>
    <property type="match status" value="1"/>
</dbReference>
<reference evidence="1" key="2">
    <citation type="submission" date="2022-04" db="EMBL/GenBank/DDBJ databases">
        <title>Complete Genome Sequence of Flavobacterium sediminilitoris YSM-43, Isolated from a Tidal Sediment.</title>
        <authorList>
            <person name="Lee P.A."/>
        </authorList>
    </citation>
    <scope>NUCLEOTIDE SEQUENCE</scope>
    <source>
        <strain evidence="1">YSM-43</strain>
    </source>
</reference>
<proteinExistence type="predicted"/>
<dbReference type="InterPro" id="IPR038712">
    <property type="entry name" value="PixA-like_sf"/>
</dbReference>
<reference evidence="1" key="1">
    <citation type="submission" date="2021-12" db="EMBL/GenBank/DDBJ databases">
        <authorList>
            <person name="Cha I.-T."/>
            <person name="Lee K.-E."/>
            <person name="Park S.-J."/>
        </authorList>
    </citation>
    <scope>NUCLEOTIDE SEQUENCE</scope>
    <source>
        <strain evidence="1">YSM-43</strain>
    </source>
</reference>